<dbReference type="Proteomes" id="UP000616346">
    <property type="component" value="Unassembled WGS sequence"/>
</dbReference>
<comment type="caution">
    <text evidence="1">The sequence shown here is derived from an EMBL/GenBank/DDBJ whole genome shotgun (WGS) entry which is preliminary data.</text>
</comment>
<gene>
    <name evidence="1" type="ORF">H9626_10380</name>
</gene>
<evidence type="ECO:0000313" key="2">
    <source>
        <dbReference type="Proteomes" id="UP000616346"/>
    </source>
</evidence>
<reference evidence="1 2" key="1">
    <citation type="submission" date="2020-08" db="EMBL/GenBank/DDBJ databases">
        <title>A Genomic Blueprint of the Chicken Gut Microbiome.</title>
        <authorList>
            <person name="Gilroy R."/>
            <person name="Ravi A."/>
            <person name="Getino M."/>
            <person name="Pursley I."/>
            <person name="Horton D.L."/>
            <person name="Alikhan N.-F."/>
            <person name="Baker D."/>
            <person name="Gharbi K."/>
            <person name="Hall N."/>
            <person name="Watson M."/>
            <person name="Adriaenssens E.M."/>
            <person name="Foster-Nyarko E."/>
            <person name="Jarju S."/>
            <person name="Secka A."/>
            <person name="Antonio M."/>
            <person name="Oren A."/>
            <person name="Chaudhuri R."/>
            <person name="La Ragione R.M."/>
            <person name="Hildebrand F."/>
            <person name="Pallen M.J."/>
        </authorList>
    </citation>
    <scope>NUCLEOTIDE SEQUENCE [LARGE SCALE GENOMIC DNA]</scope>
    <source>
        <strain evidence="1 2">Sa1YUN3</strain>
    </source>
</reference>
<evidence type="ECO:0008006" key="3">
    <source>
        <dbReference type="Google" id="ProtNLM"/>
    </source>
</evidence>
<accession>A0ABR8VCX6</accession>
<protein>
    <recommendedName>
        <fullName evidence="3">N-acetyltransferase</fullName>
    </recommendedName>
</protein>
<sequence>MIKVIQVNGTEKHLYELVAPLVMNPKVLNYNNDYPFKTGEKFIWFIALSDEEVIGFMPMEERGKQWIINNYYINPEAEEKVFKALLKAIGKFKMKDKELTAVVQKQHKNYFSDQHFETIKEWKIYIKMIYTKKKKDEPEQQ</sequence>
<keyword evidence="2" id="KW-1185">Reference proteome</keyword>
<dbReference type="EMBL" id="JACSPQ010000011">
    <property type="protein sequence ID" value="MBD8002611.1"/>
    <property type="molecule type" value="Genomic_DNA"/>
</dbReference>
<proteinExistence type="predicted"/>
<dbReference type="RefSeq" id="WP_191710456.1">
    <property type="nucleotide sequence ID" value="NZ_JACSPQ010000011.1"/>
</dbReference>
<name>A0ABR8VCX6_9BACT</name>
<evidence type="ECO:0000313" key="1">
    <source>
        <dbReference type="EMBL" id="MBD8002611.1"/>
    </source>
</evidence>
<organism evidence="1 2">
    <name type="scientific">Phocaeicola faecium</name>
    <dbReference type="NCBI Taxonomy" id="2762213"/>
    <lineage>
        <taxon>Bacteria</taxon>
        <taxon>Pseudomonadati</taxon>
        <taxon>Bacteroidota</taxon>
        <taxon>Bacteroidia</taxon>
        <taxon>Bacteroidales</taxon>
        <taxon>Bacteroidaceae</taxon>
        <taxon>Phocaeicola</taxon>
    </lineage>
</organism>